<keyword evidence="14 17" id="KW-0496">Mitochondrion</keyword>
<comment type="subcellular location">
    <subcellularLocation>
        <location evidence="1 17">Mitochondrion inner membrane</location>
        <topology evidence="1 17">Multi-pass membrane protein</topology>
    </subcellularLocation>
</comment>
<gene>
    <name evidence="20" type="primary">ND2</name>
</gene>
<organism evidence="20">
    <name type="scientific">Eurycea cirrigera</name>
    <name type="common">southern two-lined salamander</name>
    <dbReference type="NCBI Taxonomy" id="332575"/>
    <lineage>
        <taxon>Eukaryota</taxon>
        <taxon>Metazoa</taxon>
        <taxon>Chordata</taxon>
        <taxon>Craniata</taxon>
        <taxon>Vertebrata</taxon>
        <taxon>Euteleostomi</taxon>
        <taxon>Amphibia</taxon>
        <taxon>Batrachia</taxon>
        <taxon>Caudata</taxon>
        <taxon>Salamandroidea</taxon>
        <taxon>Plethodontidae</taxon>
        <taxon>Hemidactyliinae</taxon>
        <taxon>Eurycea</taxon>
    </lineage>
</organism>
<name>Q2N4K5_9SALA</name>
<dbReference type="Pfam" id="PF00361">
    <property type="entry name" value="Proton_antipo_M"/>
    <property type="match status" value="1"/>
</dbReference>
<feature type="transmembrane region" description="Helical" evidence="17">
    <location>
        <begin position="56"/>
        <end position="76"/>
    </location>
</feature>
<feature type="transmembrane region" description="Helical" evidence="17">
    <location>
        <begin position="152"/>
        <end position="171"/>
    </location>
</feature>
<feature type="transmembrane region" description="Helical" evidence="17">
    <location>
        <begin position="96"/>
        <end position="115"/>
    </location>
</feature>
<evidence type="ECO:0000256" key="16">
    <source>
        <dbReference type="ARBA" id="ARBA00049551"/>
    </source>
</evidence>
<evidence type="ECO:0000256" key="10">
    <source>
        <dbReference type="ARBA" id="ARBA00022982"/>
    </source>
</evidence>
<geneLocation type="mitochondrion" evidence="20"/>
<protein>
    <recommendedName>
        <fullName evidence="4 17">NADH-ubiquinone oxidoreductase chain 2</fullName>
        <ecNumber evidence="3 17">7.1.1.2</ecNumber>
    </recommendedName>
</protein>
<feature type="transmembrane region" description="Helical" evidence="17">
    <location>
        <begin position="203"/>
        <end position="222"/>
    </location>
</feature>
<evidence type="ECO:0000256" key="17">
    <source>
        <dbReference type="RuleBase" id="RU003403"/>
    </source>
</evidence>
<dbReference type="InterPro" id="IPR050175">
    <property type="entry name" value="Complex_I_Subunit_2"/>
</dbReference>
<evidence type="ECO:0000256" key="14">
    <source>
        <dbReference type="ARBA" id="ARBA00023128"/>
    </source>
</evidence>
<keyword evidence="5" id="KW-0813">Transport</keyword>
<evidence type="ECO:0000259" key="19">
    <source>
        <dbReference type="Pfam" id="PF06444"/>
    </source>
</evidence>
<evidence type="ECO:0000259" key="18">
    <source>
        <dbReference type="Pfam" id="PF00361"/>
    </source>
</evidence>
<keyword evidence="15 17" id="KW-0472">Membrane</keyword>
<sequence length="347" mass="38939">MSPYALSMLLSSLSTGTIITFTSNHWFLAWVGLELNTLAMIPLMSKTHHPRATEAATKYFLTQAAASALLLFATTLNAWHTGEWTIFCMQNTAPTLMLTIALMIKLAVAPFHLWLPDVIQGLDLMTCLILLTWQKLAPMTLMIQVSPELNPMLLITFGILSIILGGWGGLNQPQVRKIMAYSSIAHLGWMTTILIYFPQLAILNLLIYLIMTSAMFFMLLNLMSTNINKMAISWTKFSSLTPTMMIILMSLGGLPPTSGFMPKWLILEELIKQDMTPIATIMSLSTLLSLFFYLRLSYATSLTTPPTLQNLKLLWQLNGSNYQMMPTMIIISIMLLPILPTILNYFK</sequence>
<dbReference type="InterPro" id="IPR001750">
    <property type="entry name" value="ND/Mrp_TM"/>
</dbReference>
<dbReference type="GO" id="GO:0005743">
    <property type="term" value="C:mitochondrial inner membrane"/>
    <property type="evidence" value="ECO:0007669"/>
    <property type="project" value="UniProtKB-SubCell"/>
</dbReference>
<evidence type="ECO:0000256" key="1">
    <source>
        <dbReference type="ARBA" id="ARBA00004448"/>
    </source>
</evidence>
<evidence type="ECO:0000256" key="7">
    <source>
        <dbReference type="ARBA" id="ARBA00022692"/>
    </source>
</evidence>
<comment type="function">
    <text evidence="17">Core subunit of the mitochondrial membrane respiratory chain NADH dehydrogenase (Complex I) which catalyzes electron transfer from NADH through the respiratory chain, using ubiquinone as an electron acceptor. Essential for the catalytic activity and assembly of complex I.</text>
</comment>
<evidence type="ECO:0000313" key="20">
    <source>
        <dbReference type="EMBL" id="AAZ15962.1"/>
    </source>
</evidence>
<proteinExistence type="inferred from homology"/>
<dbReference type="GO" id="GO:0008137">
    <property type="term" value="F:NADH dehydrogenase (ubiquinone) activity"/>
    <property type="evidence" value="ECO:0007669"/>
    <property type="project" value="UniProtKB-EC"/>
</dbReference>
<dbReference type="Pfam" id="PF06444">
    <property type="entry name" value="NADH_dehy_S2_C"/>
    <property type="match status" value="1"/>
</dbReference>
<keyword evidence="12 17" id="KW-0520">NAD</keyword>
<dbReference type="PANTHER" id="PTHR46552:SF1">
    <property type="entry name" value="NADH-UBIQUINONE OXIDOREDUCTASE CHAIN 2"/>
    <property type="match status" value="1"/>
</dbReference>
<dbReference type="EMBL" id="DQ018464">
    <property type="protein sequence ID" value="AAZ15962.1"/>
    <property type="molecule type" value="Genomic_DNA"/>
</dbReference>
<evidence type="ECO:0000256" key="15">
    <source>
        <dbReference type="ARBA" id="ARBA00023136"/>
    </source>
</evidence>
<evidence type="ECO:0000256" key="5">
    <source>
        <dbReference type="ARBA" id="ARBA00022448"/>
    </source>
</evidence>
<dbReference type="PRINTS" id="PR01436">
    <property type="entry name" value="NADHDHGNASE2"/>
</dbReference>
<dbReference type="InterPro" id="IPR010933">
    <property type="entry name" value="NADH_DH_su2_C"/>
</dbReference>
<keyword evidence="9 17" id="KW-1278">Translocase</keyword>
<evidence type="ECO:0000256" key="6">
    <source>
        <dbReference type="ARBA" id="ARBA00022660"/>
    </source>
</evidence>
<dbReference type="PANTHER" id="PTHR46552">
    <property type="entry name" value="NADH-UBIQUINONE OXIDOREDUCTASE CHAIN 2"/>
    <property type="match status" value="1"/>
</dbReference>
<keyword evidence="10 17" id="KW-0249">Electron transport</keyword>
<evidence type="ECO:0000256" key="13">
    <source>
        <dbReference type="ARBA" id="ARBA00023075"/>
    </source>
</evidence>
<comment type="catalytic activity">
    <reaction evidence="16 17">
        <text>a ubiquinone + NADH + 5 H(+)(in) = a ubiquinol + NAD(+) + 4 H(+)(out)</text>
        <dbReference type="Rhea" id="RHEA:29091"/>
        <dbReference type="Rhea" id="RHEA-COMP:9565"/>
        <dbReference type="Rhea" id="RHEA-COMP:9566"/>
        <dbReference type="ChEBI" id="CHEBI:15378"/>
        <dbReference type="ChEBI" id="CHEBI:16389"/>
        <dbReference type="ChEBI" id="CHEBI:17976"/>
        <dbReference type="ChEBI" id="CHEBI:57540"/>
        <dbReference type="ChEBI" id="CHEBI:57945"/>
        <dbReference type="EC" id="7.1.1.2"/>
    </reaction>
</comment>
<evidence type="ECO:0000256" key="9">
    <source>
        <dbReference type="ARBA" id="ARBA00022967"/>
    </source>
</evidence>
<evidence type="ECO:0000256" key="12">
    <source>
        <dbReference type="ARBA" id="ARBA00023027"/>
    </source>
</evidence>
<dbReference type="AlphaFoldDB" id="Q2N4K5"/>
<keyword evidence="7 17" id="KW-0812">Transmembrane</keyword>
<comment type="similarity">
    <text evidence="2 17">Belongs to the complex I subunit 2 family.</text>
</comment>
<keyword evidence="11 17" id="KW-1133">Transmembrane helix</keyword>
<feature type="domain" description="NADH:quinone oxidoreductase/Mrp antiporter transmembrane" evidence="18">
    <location>
        <begin position="23"/>
        <end position="289"/>
    </location>
</feature>
<keyword evidence="13 17" id="KW-0830">Ubiquinone</keyword>
<dbReference type="EC" id="7.1.1.2" evidence="3 17"/>
<keyword evidence="6 17" id="KW-0679">Respiratory chain</keyword>
<evidence type="ECO:0000256" key="11">
    <source>
        <dbReference type="ARBA" id="ARBA00022989"/>
    </source>
</evidence>
<dbReference type="GO" id="GO:0006120">
    <property type="term" value="P:mitochondrial electron transport, NADH to ubiquinone"/>
    <property type="evidence" value="ECO:0007669"/>
    <property type="project" value="InterPro"/>
</dbReference>
<feature type="transmembrane region" description="Helical" evidence="17">
    <location>
        <begin position="234"/>
        <end position="255"/>
    </location>
</feature>
<feature type="transmembrane region" description="Helical" evidence="17">
    <location>
        <begin position="178"/>
        <end position="197"/>
    </location>
</feature>
<evidence type="ECO:0000256" key="2">
    <source>
        <dbReference type="ARBA" id="ARBA00007012"/>
    </source>
</evidence>
<accession>Q2N4K5</accession>
<evidence type="ECO:0000256" key="8">
    <source>
        <dbReference type="ARBA" id="ARBA00022792"/>
    </source>
</evidence>
<feature type="transmembrane region" description="Helical" evidence="17">
    <location>
        <begin position="327"/>
        <end position="346"/>
    </location>
</feature>
<evidence type="ECO:0000256" key="3">
    <source>
        <dbReference type="ARBA" id="ARBA00012944"/>
    </source>
</evidence>
<dbReference type="InterPro" id="IPR003917">
    <property type="entry name" value="NADH_UbQ_OxRdtase_chain2"/>
</dbReference>
<keyword evidence="8 17" id="KW-0999">Mitochondrion inner membrane</keyword>
<evidence type="ECO:0000256" key="4">
    <source>
        <dbReference type="ARBA" id="ARBA00021008"/>
    </source>
</evidence>
<reference evidence="20" key="1">
    <citation type="journal article" date="2006" name="Mol. Ecol.">
        <title>Gene lineages and eastern North American palaeodrainage basins: phylogeography and speciation in salamanders of the Eurycea bislineata species complex.</title>
        <authorList>
            <person name="Kozak K.H."/>
            <person name="Blaine R.A."/>
            <person name="Larson A."/>
        </authorList>
    </citation>
    <scope>NUCLEOTIDE SEQUENCE</scope>
</reference>
<feature type="domain" description="NADH dehydrogenase subunit 2 C-terminal" evidence="19">
    <location>
        <begin position="290"/>
        <end position="343"/>
    </location>
</feature>